<dbReference type="HAMAP" id="MF_00330">
    <property type="entry name" value="CbiN"/>
    <property type="match status" value="1"/>
</dbReference>
<organism evidence="11 12">
    <name type="scientific">Caldinitratiruptor microaerophilus</name>
    <dbReference type="NCBI Taxonomy" id="671077"/>
    <lineage>
        <taxon>Bacteria</taxon>
        <taxon>Bacillati</taxon>
        <taxon>Bacillota</taxon>
        <taxon>Clostridia</taxon>
        <taxon>Eubacteriales</taxon>
        <taxon>Symbiobacteriaceae</taxon>
        <taxon>Caldinitratiruptor</taxon>
    </lineage>
</organism>
<dbReference type="EMBL" id="AP025628">
    <property type="protein sequence ID" value="BDG59286.1"/>
    <property type="molecule type" value="Genomic_DNA"/>
</dbReference>
<sequence length="104" mass="11330">MRLRSGTILLLVLLLTVLPLALPSPAGQEEPFSGADARAEALITRLRPDYTPWFRPLWEPPSGEIESLLFALQASLGAGLIGYYLGFARGRNLSAGGTRERVHD</sequence>
<feature type="transmembrane region" description="Helical" evidence="10">
    <location>
        <begin position="67"/>
        <end position="85"/>
    </location>
</feature>
<evidence type="ECO:0000256" key="5">
    <source>
        <dbReference type="ARBA" id="ARBA00022692"/>
    </source>
</evidence>
<evidence type="ECO:0000256" key="10">
    <source>
        <dbReference type="HAMAP-Rule" id="MF_00330"/>
    </source>
</evidence>
<dbReference type="GO" id="GO:0009236">
    <property type="term" value="P:cobalamin biosynthetic process"/>
    <property type="evidence" value="ECO:0007669"/>
    <property type="project" value="UniProtKB-UniRule"/>
</dbReference>
<keyword evidence="2 10" id="KW-0813">Transport</keyword>
<dbReference type="KEGG" id="cmic:caldi_03760"/>
<keyword evidence="3 10" id="KW-1003">Cell membrane</keyword>
<dbReference type="InterPro" id="IPR003705">
    <property type="entry name" value="CbiN"/>
</dbReference>
<dbReference type="RefSeq" id="WP_264843412.1">
    <property type="nucleotide sequence ID" value="NZ_AP025628.1"/>
</dbReference>
<keyword evidence="5 10" id="KW-0812">Transmembrane</keyword>
<dbReference type="PANTHER" id="PTHR38662">
    <property type="entry name" value="COBALT TRANSPORT PROTEIN CBIN"/>
    <property type="match status" value="1"/>
</dbReference>
<evidence type="ECO:0000256" key="6">
    <source>
        <dbReference type="ARBA" id="ARBA00022989"/>
    </source>
</evidence>
<evidence type="ECO:0000256" key="3">
    <source>
        <dbReference type="ARBA" id="ARBA00022475"/>
    </source>
</evidence>
<protein>
    <recommendedName>
        <fullName evidence="10">Cobalt transport protein CbiN</fullName>
    </recommendedName>
    <alternativeName>
        <fullName evidence="10">Energy-coupling factor transporter probable substrate-capture protein CbiN</fullName>
        <shortName evidence="10">ECF transporter S component CbiN</shortName>
    </alternativeName>
</protein>
<evidence type="ECO:0000256" key="9">
    <source>
        <dbReference type="ARBA" id="ARBA00023285"/>
    </source>
</evidence>
<evidence type="ECO:0000313" key="12">
    <source>
        <dbReference type="Proteomes" id="UP001163687"/>
    </source>
</evidence>
<comment type="subcellular location">
    <subcellularLocation>
        <location evidence="10">Cell membrane</location>
        <topology evidence="10">Multi-pass membrane protein</topology>
    </subcellularLocation>
</comment>
<dbReference type="AlphaFoldDB" id="A0AA35G6Q9"/>
<dbReference type="GO" id="GO:0005886">
    <property type="term" value="C:plasma membrane"/>
    <property type="evidence" value="ECO:0007669"/>
    <property type="project" value="UniProtKB-SubCell"/>
</dbReference>
<evidence type="ECO:0000256" key="8">
    <source>
        <dbReference type="ARBA" id="ARBA00023136"/>
    </source>
</evidence>
<keyword evidence="4 10" id="KW-0169">Cobalamin biosynthesis</keyword>
<dbReference type="Pfam" id="PF02553">
    <property type="entry name" value="CbiN"/>
    <property type="match status" value="1"/>
</dbReference>
<comment type="pathway">
    <text evidence="10">Cofactor biosynthesis; adenosylcobalamin biosynthesis.</text>
</comment>
<reference evidence="11" key="1">
    <citation type="submission" date="2022-03" db="EMBL/GenBank/DDBJ databases">
        <title>Complete genome sequence of Caldinitratiruptor microaerophilus.</title>
        <authorList>
            <person name="Mukaiyama R."/>
            <person name="Nishiyama T."/>
            <person name="Ueda K."/>
        </authorList>
    </citation>
    <scope>NUCLEOTIDE SEQUENCE</scope>
    <source>
        <strain evidence="11">JCM 16183</strain>
    </source>
</reference>
<comment type="caution">
    <text evidence="10">Lacks conserved residue(s) required for the propagation of feature annotation.</text>
</comment>
<keyword evidence="1 10" id="KW-0171">Cobalt transport</keyword>
<keyword evidence="8 10" id="KW-0472">Membrane</keyword>
<comment type="function">
    <text evidence="10">Part of the energy-coupling factor (ECF) transporter complex CbiMNOQ involved in cobalt import.</text>
</comment>
<keyword evidence="9 10" id="KW-0170">Cobalt</keyword>
<keyword evidence="7 10" id="KW-0406">Ion transport</keyword>
<gene>
    <name evidence="10" type="primary">cbiN</name>
    <name evidence="11" type="ORF">caldi_03760</name>
</gene>
<evidence type="ECO:0000313" key="11">
    <source>
        <dbReference type="EMBL" id="BDG59286.1"/>
    </source>
</evidence>
<dbReference type="GO" id="GO:0015087">
    <property type="term" value="F:cobalt ion transmembrane transporter activity"/>
    <property type="evidence" value="ECO:0007669"/>
    <property type="project" value="UniProtKB-UniRule"/>
</dbReference>
<dbReference type="PANTHER" id="PTHR38662:SF1">
    <property type="entry name" value="COBALT TRANSPORT PROTEIN CBIN"/>
    <property type="match status" value="1"/>
</dbReference>
<evidence type="ECO:0000256" key="4">
    <source>
        <dbReference type="ARBA" id="ARBA00022573"/>
    </source>
</evidence>
<dbReference type="NCBIfam" id="NF002780">
    <property type="entry name" value="PRK02898.1"/>
    <property type="match status" value="1"/>
</dbReference>
<evidence type="ECO:0000256" key="7">
    <source>
        <dbReference type="ARBA" id="ARBA00023065"/>
    </source>
</evidence>
<accession>A0AA35G6Q9</accession>
<proteinExistence type="inferred from homology"/>
<evidence type="ECO:0000256" key="1">
    <source>
        <dbReference type="ARBA" id="ARBA00022426"/>
    </source>
</evidence>
<keyword evidence="6 10" id="KW-1133">Transmembrane helix</keyword>
<dbReference type="Proteomes" id="UP001163687">
    <property type="component" value="Chromosome"/>
</dbReference>
<comment type="similarity">
    <text evidence="10">Belongs to the CbiN family.</text>
</comment>
<keyword evidence="12" id="KW-1185">Reference proteome</keyword>
<evidence type="ECO:0000256" key="2">
    <source>
        <dbReference type="ARBA" id="ARBA00022448"/>
    </source>
</evidence>
<comment type="subunit">
    <text evidence="10">Forms an energy-coupling factor (ECF) transporter complex composed of an ATP-binding protein (A component, CbiO), a transmembrane protein (T component, CbiQ) and 2 possible substrate-capture proteins (S components, CbiM and CbiN) of unknown stoichimetry.</text>
</comment>
<dbReference type="NCBIfam" id="TIGR01165">
    <property type="entry name" value="cbiN"/>
    <property type="match status" value="1"/>
</dbReference>
<name>A0AA35G6Q9_9FIRM</name>